<evidence type="ECO:0000313" key="2">
    <source>
        <dbReference type="Proteomes" id="UP001145050"/>
    </source>
</evidence>
<protein>
    <submittedName>
        <fullName evidence="1">Uncharacterized protein</fullName>
    </submittedName>
</protein>
<organism evidence="1 2">
    <name type="scientific">Terrihalobacillus insolitus</name>
    <dbReference type="NCBI Taxonomy" id="2950438"/>
    <lineage>
        <taxon>Bacteria</taxon>
        <taxon>Bacillati</taxon>
        <taxon>Bacillota</taxon>
        <taxon>Bacilli</taxon>
        <taxon>Bacillales</taxon>
        <taxon>Bacillaceae</taxon>
        <taxon>Terrihalobacillus</taxon>
    </lineage>
</organism>
<dbReference type="Proteomes" id="UP001145050">
    <property type="component" value="Unassembled WGS sequence"/>
</dbReference>
<accession>A0A9X4AM20</accession>
<dbReference type="AlphaFoldDB" id="A0A9X4AM20"/>
<dbReference type="RefSeq" id="WP_272434717.1">
    <property type="nucleotide sequence ID" value="NZ_JAMQKB010000001.1"/>
</dbReference>
<keyword evidence="2" id="KW-1185">Reference proteome</keyword>
<name>A0A9X4AM20_9BACI</name>
<reference evidence="1" key="1">
    <citation type="submission" date="2022-06" db="EMBL/GenBank/DDBJ databases">
        <title>Aquibacillus sp. a new bacterium isolated from soil saline samples.</title>
        <authorList>
            <person name="Galisteo C."/>
            <person name="De La Haba R."/>
            <person name="Sanchez-Porro C."/>
            <person name="Ventosa A."/>
        </authorList>
    </citation>
    <scope>NUCLEOTIDE SEQUENCE</scope>
    <source>
        <strain evidence="1">3ASR75-11</strain>
    </source>
</reference>
<evidence type="ECO:0000313" key="1">
    <source>
        <dbReference type="EMBL" id="MDC3423068.1"/>
    </source>
</evidence>
<proteinExistence type="predicted"/>
<gene>
    <name evidence="1" type="ORF">NC797_00925</name>
</gene>
<dbReference type="EMBL" id="JAMQKB010000001">
    <property type="protein sequence ID" value="MDC3423068.1"/>
    <property type="molecule type" value="Genomic_DNA"/>
</dbReference>
<sequence length="71" mass="8165">MSCLHCKVIQKRLDQQEHAISQLLTILATTNRKLVDLENTHIKNEILHQHSPRFFVASSSSDVSSKYSPYK</sequence>
<comment type="caution">
    <text evidence="1">The sequence shown here is derived from an EMBL/GenBank/DDBJ whole genome shotgun (WGS) entry which is preliminary data.</text>
</comment>